<evidence type="ECO:0000256" key="1">
    <source>
        <dbReference type="SAM" id="Phobius"/>
    </source>
</evidence>
<organism evidence="2 3">
    <name type="scientific">Photobacterium ganghwense</name>
    <dbReference type="NCBI Taxonomy" id="320778"/>
    <lineage>
        <taxon>Bacteria</taxon>
        <taxon>Pseudomonadati</taxon>
        <taxon>Pseudomonadota</taxon>
        <taxon>Gammaproteobacteria</taxon>
        <taxon>Vibrionales</taxon>
        <taxon>Vibrionaceae</taxon>
        <taxon>Photobacterium</taxon>
    </lineage>
</organism>
<gene>
    <name evidence="2" type="ORF">ABT57_02250</name>
</gene>
<proteinExistence type="predicted"/>
<dbReference type="AlphaFoldDB" id="A0A0J1HIY5"/>
<dbReference type="PATRIC" id="fig|320778.3.peg.477"/>
<keyword evidence="3" id="KW-1185">Reference proteome</keyword>
<keyword evidence="1" id="KW-0812">Transmembrane</keyword>
<sequence length="93" mass="10927">MPNIKHVKCRQFGIKETNKTQIHRIITRSITQECKRNDILIGMISLLFLCEQLCLYAWHRLKHMLFEPIVNEIDLQNGGRVISVNVVDVQINR</sequence>
<keyword evidence="1" id="KW-0472">Membrane</keyword>
<keyword evidence="1" id="KW-1133">Transmembrane helix</keyword>
<accession>A0A0J1HIY5</accession>
<name>A0A0J1HIY5_9GAMM</name>
<protein>
    <submittedName>
        <fullName evidence="2">Uncharacterized protein</fullName>
    </submittedName>
</protein>
<dbReference type="Proteomes" id="UP000035909">
    <property type="component" value="Unassembled WGS sequence"/>
</dbReference>
<comment type="caution">
    <text evidence="2">The sequence shown here is derived from an EMBL/GenBank/DDBJ whole genome shotgun (WGS) entry which is preliminary data.</text>
</comment>
<evidence type="ECO:0000313" key="2">
    <source>
        <dbReference type="EMBL" id="KLV11574.1"/>
    </source>
</evidence>
<reference evidence="2 3" key="1">
    <citation type="submission" date="2015-05" db="EMBL/GenBank/DDBJ databases">
        <title>Photobacterium galathea sp. nov.</title>
        <authorList>
            <person name="Machado H."/>
            <person name="Gram L."/>
        </authorList>
    </citation>
    <scope>NUCLEOTIDE SEQUENCE [LARGE SCALE GENOMIC DNA]</scope>
    <source>
        <strain evidence="2 3">DSM 22954</strain>
    </source>
</reference>
<feature type="transmembrane region" description="Helical" evidence="1">
    <location>
        <begin position="39"/>
        <end position="58"/>
    </location>
</feature>
<evidence type="ECO:0000313" key="3">
    <source>
        <dbReference type="Proteomes" id="UP000035909"/>
    </source>
</evidence>
<dbReference type="EMBL" id="LDOU01000002">
    <property type="protein sequence ID" value="KLV11574.1"/>
    <property type="molecule type" value="Genomic_DNA"/>
</dbReference>